<evidence type="ECO:0000256" key="8">
    <source>
        <dbReference type="RuleBase" id="RU004506"/>
    </source>
</evidence>
<proteinExistence type="inferred from homology"/>
<gene>
    <name evidence="10" type="primary">sufS</name>
    <name evidence="10" type="ORF">COOX1_1039</name>
</gene>
<dbReference type="InterPro" id="IPR015422">
    <property type="entry name" value="PyrdxlP-dep_Trfase_small"/>
</dbReference>
<dbReference type="PIRSF" id="PIRSF005572">
    <property type="entry name" value="NifS"/>
    <property type="match status" value="1"/>
</dbReference>
<evidence type="ECO:0000256" key="7">
    <source>
        <dbReference type="RuleBase" id="RU004504"/>
    </source>
</evidence>
<organism evidence="10 11">
    <name type="scientific">Kyrpidia spormannii</name>
    <dbReference type="NCBI Taxonomy" id="2055160"/>
    <lineage>
        <taxon>Bacteria</taxon>
        <taxon>Bacillati</taxon>
        <taxon>Bacillota</taxon>
        <taxon>Bacilli</taxon>
        <taxon>Bacillales</taxon>
        <taxon>Alicyclobacillaceae</taxon>
        <taxon>Kyrpidia</taxon>
    </lineage>
</organism>
<dbReference type="GO" id="GO:0031071">
    <property type="term" value="F:cysteine desulfurase activity"/>
    <property type="evidence" value="ECO:0007669"/>
    <property type="project" value="UniProtKB-UniRule"/>
</dbReference>
<evidence type="ECO:0000256" key="3">
    <source>
        <dbReference type="ARBA" id="ARBA00012239"/>
    </source>
</evidence>
<dbReference type="SUPFAM" id="SSF53383">
    <property type="entry name" value="PLP-dependent transferases"/>
    <property type="match status" value="1"/>
</dbReference>
<dbReference type="PANTHER" id="PTHR43586:SF8">
    <property type="entry name" value="CYSTEINE DESULFURASE 1, CHLOROPLASTIC"/>
    <property type="match status" value="1"/>
</dbReference>
<dbReference type="Gene3D" id="3.90.1150.10">
    <property type="entry name" value="Aspartate Aminotransferase, domain 1"/>
    <property type="match status" value="1"/>
</dbReference>
<dbReference type="EC" id="2.8.1.7" evidence="3 8"/>
<evidence type="ECO:0000313" key="10">
    <source>
        <dbReference type="EMBL" id="CAB3391695.1"/>
    </source>
</evidence>
<dbReference type="Pfam" id="PF00266">
    <property type="entry name" value="Aminotran_5"/>
    <property type="match status" value="1"/>
</dbReference>
<evidence type="ECO:0000256" key="1">
    <source>
        <dbReference type="ARBA" id="ARBA00001933"/>
    </source>
</evidence>
<dbReference type="InterPro" id="IPR020578">
    <property type="entry name" value="Aminotrans_V_PyrdxlP_BS"/>
</dbReference>
<dbReference type="AlphaFoldDB" id="A0A6F9E5I9"/>
<name>A0A6F9E5I9_9BACL</name>
<dbReference type="RefSeq" id="WP_170085153.1">
    <property type="nucleotide sequence ID" value="NZ_CP047971.1"/>
</dbReference>
<protein>
    <recommendedName>
        <fullName evidence="3 8">Cysteine desulfurase</fullName>
        <ecNumber evidence="3 8">2.8.1.7</ecNumber>
    </recommendedName>
</protein>
<dbReference type="Gene3D" id="3.40.640.10">
    <property type="entry name" value="Type I PLP-dependent aspartate aminotransferase-like (Major domain)"/>
    <property type="match status" value="1"/>
</dbReference>
<dbReference type="InterPro" id="IPR015421">
    <property type="entry name" value="PyrdxlP-dep_Trfase_major"/>
</dbReference>
<keyword evidence="4 8" id="KW-0808">Transferase</keyword>
<dbReference type="PROSITE" id="PS00595">
    <property type="entry name" value="AA_TRANSFER_CLASS_5"/>
    <property type="match status" value="1"/>
</dbReference>
<evidence type="ECO:0000256" key="5">
    <source>
        <dbReference type="ARBA" id="ARBA00022898"/>
    </source>
</evidence>
<dbReference type="NCBIfam" id="TIGR01979">
    <property type="entry name" value="sufS"/>
    <property type="match status" value="1"/>
</dbReference>
<feature type="domain" description="Aminotransferase class V" evidence="9">
    <location>
        <begin position="23"/>
        <end position="393"/>
    </location>
</feature>
<sequence length="409" mass="44790">MNLRDIREDFPILSQPMNGKRLVYLDSAATSQKPLPVIERIARYYREENANVHRGVYALAAKATDAYEGAREKVARFIGAASADEIVFTRGTTESLNLVASSLGGRLVSEGDEIVITPMEHHSNLIPWQQLAIANGTTLKYISLQKDGTLDLADVEETITDRTKIVAVAHISNVLGTINPVREIAAIAHRHGAVMVVDGAQSVPHQPVDVKELDCDFLAFSGHKMCGPTGIGVLYGKRRWLSEMEPIYYGGEMIEVVERYRSTWKESPWRFEGGTPNIAGAVGLGAAVDYLTEIGMDAIQGREQELIRLAMERLEEIPELEIYGPDAGHRAGLVTFNLKGVHPHDVATVLDAEGVAIRAGHHCAQPLMRELGAAATARASFYFYNTEEDVDALVAALMKAKEFFTHAVG</sequence>
<dbReference type="PANTHER" id="PTHR43586">
    <property type="entry name" value="CYSTEINE DESULFURASE"/>
    <property type="match status" value="1"/>
</dbReference>
<dbReference type="InterPro" id="IPR016454">
    <property type="entry name" value="Cysteine_dSase"/>
</dbReference>
<comment type="function">
    <text evidence="8">Catalyzes the removal of elemental sulfur and selenium atoms from L-cysteine, L-cystine, L-selenocysteine, and L-selenocystine to produce L-alanine.</text>
</comment>
<dbReference type="Proteomes" id="UP000502196">
    <property type="component" value="Chromosome"/>
</dbReference>
<dbReference type="CDD" id="cd06453">
    <property type="entry name" value="SufS_like"/>
    <property type="match status" value="1"/>
</dbReference>
<evidence type="ECO:0000256" key="6">
    <source>
        <dbReference type="ARBA" id="ARBA00050776"/>
    </source>
</evidence>
<evidence type="ECO:0000256" key="2">
    <source>
        <dbReference type="ARBA" id="ARBA00010447"/>
    </source>
</evidence>
<dbReference type="InterPro" id="IPR000192">
    <property type="entry name" value="Aminotrans_V_dom"/>
</dbReference>
<comment type="similarity">
    <text evidence="2 8">Belongs to the class-V pyridoxal-phosphate-dependent aminotransferase family. Csd subfamily.</text>
</comment>
<evidence type="ECO:0000256" key="4">
    <source>
        <dbReference type="ARBA" id="ARBA00022679"/>
    </source>
</evidence>
<comment type="cofactor">
    <cofactor evidence="1 7">
        <name>pyridoxal 5'-phosphate</name>
        <dbReference type="ChEBI" id="CHEBI:597326"/>
    </cofactor>
</comment>
<keyword evidence="5 8" id="KW-0663">Pyridoxal phosphate</keyword>
<dbReference type="GO" id="GO:0030170">
    <property type="term" value="F:pyridoxal phosphate binding"/>
    <property type="evidence" value="ECO:0007669"/>
    <property type="project" value="UniProtKB-UniRule"/>
</dbReference>
<dbReference type="InterPro" id="IPR010970">
    <property type="entry name" value="Cys_dSase_SufS"/>
</dbReference>
<dbReference type="GO" id="GO:0006534">
    <property type="term" value="P:cysteine metabolic process"/>
    <property type="evidence" value="ECO:0007669"/>
    <property type="project" value="UniProtKB-UniRule"/>
</dbReference>
<evidence type="ECO:0000313" key="11">
    <source>
        <dbReference type="Proteomes" id="UP000502196"/>
    </source>
</evidence>
<evidence type="ECO:0000259" key="9">
    <source>
        <dbReference type="Pfam" id="PF00266"/>
    </source>
</evidence>
<dbReference type="InterPro" id="IPR015424">
    <property type="entry name" value="PyrdxlP-dep_Trfase"/>
</dbReference>
<comment type="catalytic activity">
    <reaction evidence="6 8">
        <text>(sulfur carrier)-H + L-cysteine = (sulfur carrier)-SH + L-alanine</text>
        <dbReference type="Rhea" id="RHEA:43892"/>
        <dbReference type="Rhea" id="RHEA-COMP:14737"/>
        <dbReference type="Rhea" id="RHEA-COMP:14739"/>
        <dbReference type="ChEBI" id="CHEBI:29917"/>
        <dbReference type="ChEBI" id="CHEBI:35235"/>
        <dbReference type="ChEBI" id="CHEBI:57972"/>
        <dbReference type="ChEBI" id="CHEBI:64428"/>
        <dbReference type="EC" id="2.8.1.7"/>
    </reaction>
</comment>
<reference evidence="10 11" key="1">
    <citation type="submission" date="2020-04" db="EMBL/GenBank/DDBJ databases">
        <authorList>
            <person name="Hogendoorn C."/>
        </authorList>
    </citation>
    <scope>NUCLEOTIDE SEQUENCE [LARGE SCALE GENOMIC DNA]</scope>
    <source>
        <strain evidence="10">COOX1</strain>
    </source>
</reference>
<dbReference type="EMBL" id="LR792683">
    <property type="protein sequence ID" value="CAB3391695.1"/>
    <property type="molecule type" value="Genomic_DNA"/>
</dbReference>
<accession>A0A6F9E5I9</accession>